<dbReference type="EMBL" id="WHOD01000062">
    <property type="protein sequence ID" value="NOU94667.1"/>
    <property type="molecule type" value="Genomic_DNA"/>
</dbReference>
<gene>
    <name evidence="6" type="ORF">GC093_15770</name>
</gene>
<dbReference type="PRINTS" id="PR00455">
    <property type="entry name" value="HTHTETR"/>
</dbReference>
<comment type="caution">
    <text evidence="6">The sequence shown here is derived from an EMBL/GenBank/DDBJ whole genome shotgun (WGS) entry which is preliminary data.</text>
</comment>
<keyword evidence="7" id="KW-1185">Reference proteome</keyword>
<proteinExistence type="predicted"/>
<dbReference type="AlphaFoldDB" id="A0A972GVN8"/>
<keyword evidence="2 4" id="KW-0238">DNA-binding</keyword>
<evidence type="ECO:0000256" key="1">
    <source>
        <dbReference type="ARBA" id="ARBA00023015"/>
    </source>
</evidence>
<keyword evidence="1" id="KW-0805">Transcription regulation</keyword>
<evidence type="ECO:0000256" key="2">
    <source>
        <dbReference type="ARBA" id="ARBA00023125"/>
    </source>
</evidence>
<dbReference type="RefSeq" id="WP_171652880.1">
    <property type="nucleotide sequence ID" value="NZ_WHOD01000062.1"/>
</dbReference>
<reference evidence="6" key="1">
    <citation type="submission" date="2019-10" db="EMBL/GenBank/DDBJ databases">
        <title>Description of Paenibacillus glebae sp. nov.</title>
        <authorList>
            <person name="Carlier A."/>
            <person name="Qi S."/>
        </authorList>
    </citation>
    <scope>NUCLEOTIDE SEQUENCE</scope>
    <source>
        <strain evidence="6">LMG 31456</strain>
    </source>
</reference>
<dbReference type="SUPFAM" id="SSF48498">
    <property type="entry name" value="Tetracyclin repressor-like, C-terminal domain"/>
    <property type="match status" value="1"/>
</dbReference>
<evidence type="ECO:0000313" key="6">
    <source>
        <dbReference type="EMBL" id="NOU94667.1"/>
    </source>
</evidence>
<dbReference type="PROSITE" id="PS50977">
    <property type="entry name" value="HTH_TETR_2"/>
    <property type="match status" value="1"/>
</dbReference>
<accession>A0A972GVN8</accession>
<organism evidence="6 7">
    <name type="scientific">Paenibacillus foliorum</name>
    <dbReference type="NCBI Taxonomy" id="2654974"/>
    <lineage>
        <taxon>Bacteria</taxon>
        <taxon>Bacillati</taxon>
        <taxon>Bacillota</taxon>
        <taxon>Bacilli</taxon>
        <taxon>Bacillales</taxon>
        <taxon>Paenibacillaceae</taxon>
        <taxon>Paenibacillus</taxon>
    </lineage>
</organism>
<dbReference type="InterPro" id="IPR009057">
    <property type="entry name" value="Homeodomain-like_sf"/>
</dbReference>
<dbReference type="PANTHER" id="PTHR47506:SF6">
    <property type="entry name" value="HTH-TYPE TRANSCRIPTIONAL REPRESSOR NEMR"/>
    <property type="match status" value="1"/>
</dbReference>
<evidence type="ECO:0000256" key="3">
    <source>
        <dbReference type="ARBA" id="ARBA00023163"/>
    </source>
</evidence>
<feature type="domain" description="HTH tetR-type" evidence="5">
    <location>
        <begin position="8"/>
        <end position="68"/>
    </location>
</feature>
<evidence type="ECO:0000313" key="7">
    <source>
        <dbReference type="Proteomes" id="UP000641588"/>
    </source>
</evidence>
<dbReference type="Gene3D" id="1.10.357.10">
    <property type="entry name" value="Tetracycline Repressor, domain 2"/>
    <property type="match status" value="1"/>
</dbReference>
<evidence type="ECO:0000259" key="5">
    <source>
        <dbReference type="PROSITE" id="PS50977"/>
    </source>
</evidence>
<evidence type="ECO:0000256" key="4">
    <source>
        <dbReference type="PROSITE-ProRule" id="PRU00335"/>
    </source>
</evidence>
<dbReference type="PANTHER" id="PTHR47506">
    <property type="entry name" value="TRANSCRIPTIONAL REGULATORY PROTEIN"/>
    <property type="match status" value="1"/>
</dbReference>
<dbReference type="GO" id="GO:0003677">
    <property type="term" value="F:DNA binding"/>
    <property type="evidence" value="ECO:0007669"/>
    <property type="project" value="UniProtKB-UniRule"/>
</dbReference>
<keyword evidence="3" id="KW-0804">Transcription</keyword>
<protein>
    <submittedName>
        <fullName evidence="6">TetR family transcriptional regulator</fullName>
    </submittedName>
</protein>
<dbReference type="Proteomes" id="UP000641588">
    <property type="component" value="Unassembled WGS sequence"/>
</dbReference>
<name>A0A972GVN8_9BACL</name>
<dbReference type="InterPro" id="IPR001647">
    <property type="entry name" value="HTH_TetR"/>
</dbReference>
<dbReference type="InterPro" id="IPR036271">
    <property type="entry name" value="Tet_transcr_reg_TetR-rel_C_sf"/>
</dbReference>
<dbReference type="Pfam" id="PF00440">
    <property type="entry name" value="TetR_N"/>
    <property type="match status" value="1"/>
</dbReference>
<sequence length="203" mass="22570">MKRELKREQTTKLLLDTTQALISEKGCSKTTLSDIMERSGLSKGAIFHYVQGKDELLALVLEARLEAISARFFDAVHQEDTPQFKAPMQEITNSLSILSDPSDVTNQILMYLLSKSDQPAVSEVIQRFYEQAVSASKQWILAGQQHNVIPAAVNADKTAELFVLLSYGFRMRAATAPQAISFGISDFSELIINILQPNSNSKF</sequence>
<feature type="DNA-binding region" description="H-T-H motif" evidence="4">
    <location>
        <begin position="31"/>
        <end position="50"/>
    </location>
</feature>
<dbReference type="SUPFAM" id="SSF46689">
    <property type="entry name" value="Homeodomain-like"/>
    <property type="match status" value="1"/>
</dbReference>